<proteinExistence type="predicted"/>
<evidence type="ECO:0000313" key="1">
    <source>
        <dbReference type="EMBL" id="KJF17504.1"/>
    </source>
</evidence>
<protein>
    <submittedName>
        <fullName evidence="1">Uncharacterized protein</fullName>
    </submittedName>
</protein>
<organism evidence="1 2">
    <name type="scientific">Acidithrix ferrooxidans</name>
    <dbReference type="NCBI Taxonomy" id="1280514"/>
    <lineage>
        <taxon>Bacteria</taxon>
        <taxon>Bacillati</taxon>
        <taxon>Actinomycetota</taxon>
        <taxon>Acidimicrobiia</taxon>
        <taxon>Acidimicrobiales</taxon>
        <taxon>Acidimicrobiaceae</taxon>
        <taxon>Acidithrix</taxon>
    </lineage>
</organism>
<comment type="caution">
    <text evidence="1">The sequence shown here is derived from an EMBL/GenBank/DDBJ whole genome shotgun (WGS) entry which is preliminary data.</text>
</comment>
<evidence type="ECO:0000313" key="2">
    <source>
        <dbReference type="Proteomes" id="UP000032360"/>
    </source>
</evidence>
<dbReference type="STRING" id="1280514.AXFE_16210"/>
<reference evidence="1 2" key="1">
    <citation type="submission" date="2015-01" db="EMBL/GenBank/DDBJ databases">
        <title>Draft genome of the acidophilic iron oxidizer Acidithrix ferrooxidans strain Py-F3.</title>
        <authorList>
            <person name="Poehlein A."/>
            <person name="Eisen S."/>
            <person name="Schloemann M."/>
            <person name="Johnson B.D."/>
            <person name="Daniel R."/>
            <person name="Muehling M."/>
        </authorList>
    </citation>
    <scope>NUCLEOTIDE SEQUENCE [LARGE SCALE GENOMIC DNA]</scope>
    <source>
        <strain evidence="1 2">Py-F3</strain>
    </source>
</reference>
<dbReference type="EMBL" id="JXYS01000037">
    <property type="protein sequence ID" value="KJF17504.1"/>
    <property type="molecule type" value="Genomic_DNA"/>
</dbReference>
<dbReference type="Proteomes" id="UP000032360">
    <property type="component" value="Unassembled WGS sequence"/>
</dbReference>
<dbReference type="AlphaFoldDB" id="A0A0D8HI25"/>
<dbReference type="RefSeq" id="WP_152625940.1">
    <property type="nucleotide sequence ID" value="NZ_JXYS01000037.1"/>
</dbReference>
<sequence>MSSVSHGNIPLTASGCLKLESTVSKMVSQPVAPESPLSSDWSRTLSDAKDFADSCSSASSSNFATNVPKMDKSIQSLTSDIARITSDLTPKVG</sequence>
<keyword evidence="2" id="KW-1185">Reference proteome</keyword>
<name>A0A0D8HI25_9ACTN</name>
<accession>A0A0D8HI25</accession>
<gene>
    <name evidence="1" type="ORF">AXFE_16210</name>
</gene>